<dbReference type="FunFam" id="2.40.50.140:FF:000006">
    <property type="entry name" value="Cold shock protein CspC"/>
    <property type="match status" value="1"/>
</dbReference>
<organism evidence="4 7">
    <name type="scientific">Adineta steineri</name>
    <dbReference type="NCBI Taxonomy" id="433720"/>
    <lineage>
        <taxon>Eukaryota</taxon>
        <taxon>Metazoa</taxon>
        <taxon>Spiralia</taxon>
        <taxon>Gnathifera</taxon>
        <taxon>Rotifera</taxon>
        <taxon>Eurotatoria</taxon>
        <taxon>Bdelloidea</taxon>
        <taxon>Adinetida</taxon>
        <taxon>Adinetidae</taxon>
        <taxon>Adineta</taxon>
    </lineage>
</organism>
<dbReference type="Gene3D" id="2.40.50.140">
    <property type="entry name" value="Nucleic acid-binding proteins"/>
    <property type="match status" value="2"/>
</dbReference>
<dbReference type="InterPro" id="IPR019844">
    <property type="entry name" value="CSD_CS"/>
</dbReference>
<dbReference type="Proteomes" id="UP000663877">
    <property type="component" value="Unassembled WGS sequence"/>
</dbReference>
<evidence type="ECO:0000256" key="1">
    <source>
        <dbReference type="ARBA" id="ARBA00004496"/>
    </source>
</evidence>
<dbReference type="GO" id="GO:0003676">
    <property type="term" value="F:nucleic acid binding"/>
    <property type="evidence" value="ECO:0007669"/>
    <property type="project" value="InterPro"/>
</dbReference>
<dbReference type="GO" id="GO:0005737">
    <property type="term" value="C:cytoplasm"/>
    <property type="evidence" value="ECO:0007669"/>
    <property type="project" value="UniProtKB-SubCell"/>
</dbReference>
<dbReference type="PROSITE" id="PS00352">
    <property type="entry name" value="CSD_1"/>
    <property type="match status" value="2"/>
</dbReference>
<dbReference type="EMBL" id="CAJNOI010001187">
    <property type="protein sequence ID" value="CAF1391335.1"/>
    <property type="molecule type" value="Genomic_DNA"/>
</dbReference>
<dbReference type="AlphaFoldDB" id="A0A815K5Y9"/>
<dbReference type="PRINTS" id="PR00050">
    <property type="entry name" value="COLDSHOCK"/>
</dbReference>
<dbReference type="InterPro" id="IPR012340">
    <property type="entry name" value="NA-bd_OB-fold"/>
</dbReference>
<dbReference type="Proteomes" id="UP000663832">
    <property type="component" value="Unassembled WGS sequence"/>
</dbReference>
<dbReference type="FunFam" id="2.40.50.140:FF:000005">
    <property type="entry name" value="Cold shock protein CspE"/>
    <property type="match status" value="1"/>
</dbReference>
<feature type="domain" description="CSD" evidence="3">
    <location>
        <begin position="108"/>
        <end position="173"/>
    </location>
</feature>
<dbReference type="SUPFAM" id="SSF50249">
    <property type="entry name" value="Nucleic acid-binding proteins"/>
    <property type="match status" value="2"/>
</dbReference>
<name>A0A815K5Y9_9BILA</name>
<keyword evidence="6" id="KW-1185">Reference proteome</keyword>
<evidence type="ECO:0000256" key="2">
    <source>
        <dbReference type="ARBA" id="ARBA00022490"/>
    </source>
</evidence>
<keyword evidence="2" id="KW-0963">Cytoplasm</keyword>
<dbReference type="OrthoDB" id="422005at2759"/>
<reference evidence="4" key="1">
    <citation type="submission" date="2021-02" db="EMBL/GenBank/DDBJ databases">
        <authorList>
            <person name="Nowell W R."/>
        </authorList>
    </citation>
    <scope>NUCLEOTIDE SEQUENCE</scope>
</reference>
<proteinExistence type="predicted"/>
<dbReference type="PROSITE" id="PS51857">
    <property type="entry name" value="CSD_2"/>
    <property type="match status" value="2"/>
</dbReference>
<dbReference type="InterPro" id="IPR002059">
    <property type="entry name" value="CSP_DNA-bd"/>
</dbReference>
<evidence type="ECO:0000259" key="3">
    <source>
        <dbReference type="PROSITE" id="PS51857"/>
    </source>
</evidence>
<protein>
    <recommendedName>
        <fullName evidence="3">CSD domain-containing protein</fullName>
    </recommendedName>
</protein>
<gene>
    <name evidence="4" type="ORF">BJG266_LOCUS37132</name>
    <name evidence="5" type="ORF">QVE165_LOCUS54064</name>
</gene>
<evidence type="ECO:0000313" key="4">
    <source>
        <dbReference type="EMBL" id="CAF1391335.1"/>
    </source>
</evidence>
<dbReference type="SMART" id="SM00357">
    <property type="entry name" value="CSP"/>
    <property type="match status" value="2"/>
</dbReference>
<evidence type="ECO:0000313" key="7">
    <source>
        <dbReference type="Proteomes" id="UP000663877"/>
    </source>
</evidence>
<dbReference type="PANTHER" id="PTHR11544">
    <property type="entry name" value="COLD SHOCK DOMAIN CONTAINING PROTEINS"/>
    <property type="match status" value="1"/>
</dbReference>
<evidence type="ECO:0000313" key="6">
    <source>
        <dbReference type="Proteomes" id="UP000663832"/>
    </source>
</evidence>
<evidence type="ECO:0000313" key="5">
    <source>
        <dbReference type="EMBL" id="CAF1611140.1"/>
    </source>
</evidence>
<comment type="caution">
    <text evidence="4">The sequence shown here is derived from an EMBL/GenBank/DDBJ whole genome shotgun (WGS) entry which is preliminary data.</text>
</comment>
<dbReference type="InterPro" id="IPR011129">
    <property type="entry name" value="CSD"/>
</dbReference>
<feature type="domain" description="CSD" evidence="3">
    <location>
        <begin position="60"/>
        <end position="104"/>
    </location>
</feature>
<dbReference type="InterPro" id="IPR050181">
    <property type="entry name" value="Cold_shock_domain"/>
</dbReference>
<accession>A0A815K5Y9</accession>
<dbReference type="CDD" id="cd04458">
    <property type="entry name" value="CSP_CDS"/>
    <property type="match status" value="1"/>
</dbReference>
<comment type="subcellular location">
    <subcellularLocation>
        <location evidence="1">Cytoplasm</location>
    </subcellularLocation>
</comment>
<sequence>MRRLHADVDHLVQDNLNVRHFNNEQNSDDEDDTLVKRFKYLLKKTHGPYLQQNLSVRSNMMKGTVKWFDEKKGFGFITPEDGSKDVFVHFKAIQDNGFKTLAEGILTTMKGTVKWFNETKGFGFITSEGDSKDVFVHFSAIQDKEYKTLAEGQRVEFEIQNGQKGPTAVNVVAL</sequence>
<dbReference type="EMBL" id="CAJNOM010001519">
    <property type="protein sequence ID" value="CAF1611140.1"/>
    <property type="molecule type" value="Genomic_DNA"/>
</dbReference>
<dbReference type="Pfam" id="PF00313">
    <property type="entry name" value="CSD"/>
    <property type="match status" value="2"/>
</dbReference>